<evidence type="ECO:0000313" key="4">
    <source>
        <dbReference type="EMBL" id="KAK4202417.1"/>
    </source>
</evidence>
<evidence type="ECO:0000256" key="2">
    <source>
        <dbReference type="SAM" id="MobiDB-lite"/>
    </source>
</evidence>
<name>A0AAN7AXS9_9PEZI</name>
<keyword evidence="5" id="KW-1185">Reference proteome</keyword>
<protein>
    <recommendedName>
        <fullName evidence="3">Chromo domain-containing protein</fullName>
    </recommendedName>
</protein>
<dbReference type="Proteomes" id="UP001303160">
    <property type="component" value="Unassembled WGS sequence"/>
</dbReference>
<gene>
    <name evidence="4" type="ORF">QBC40DRAFT_294886</name>
</gene>
<feature type="compositionally biased region" description="Acidic residues" evidence="2">
    <location>
        <begin position="181"/>
        <end position="206"/>
    </location>
</feature>
<accession>A0AAN7AXS9</accession>
<evidence type="ECO:0000259" key="3">
    <source>
        <dbReference type="PROSITE" id="PS50013"/>
    </source>
</evidence>
<dbReference type="InterPro" id="IPR016197">
    <property type="entry name" value="Chromo-like_dom_sf"/>
</dbReference>
<dbReference type="SUPFAM" id="SSF54160">
    <property type="entry name" value="Chromo domain-like"/>
    <property type="match status" value="1"/>
</dbReference>
<comment type="caution">
    <text evidence="4">The sequence shown here is derived from an EMBL/GenBank/DDBJ whole genome shotgun (WGS) entry which is preliminary data.</text>
</comment>
<feature type="domain" description="Chromo" evidence="3">
    <location>
        <begin position="36"/>
        <end position="76"/>
    </location>
</feature>
<feature type="region of interest" description="Disordered" evidence="2">
    <location>
        <begin position="1"/>
        <end position="256"/>
    </location>
</feature>
<feature type="compositionally biased region" description="Polar residues" evidence="2">
    <location>
        <begin position="10"/>
        <end position="22"/>
    </location>
</feature>
<dbReference type="EMBL" id="MU863898">
    <property type="protein sequence ID" value="KAK4202417.1"/>
    <property type="molecule type" value="Genomic_DNA"/>
</dbReference>
<feature type="compositionally biased region" description="Basic and acidic residues" evidence="2">
    <location>
        <begin position="77"/>
        <end position="86"/>
    </location>
</feature>
<dbReference type="Pfam" id="PF00385">
    <property type="entry name" value="Chromo"/>
    <property type="match status" value="1"/>
</dbReference>
<sequence>MARKEGENPESGSRLRSNNSFVNRDDQDDFPPQSTGGREEIEDNDLPSITNKGVKYKIRWRSYTEKDDTWEPECNISEDRVDEYNKGQDSSSDDDAPLVRSRDSRRPNAAVDSSSDDDAPLVRPRGSRRSKATVDSSSDREDANDEDNDEHGHDDLLHQDNHAGHSCSHEDGSDAEFFHEEEGEDESEDDDYNDEPESDFGEDVVVEDGQLVNLNEYPDEDDTPYQTQPSAKKAKKTKQPLQLSKDEPPAHLFEGAPDENAKRFQEWLKLFVYCLWTGIDVKAKEKGE</sequence>
<dbReference type="CDD" id="cd00024">
    <property type="entry name" value="CD_CSD"/>
    <property type="match status" value="1"/>
</dbReference>
<comment type="subunit">
    <text evidence="1">Component of the NuA4 histone acetyltransferase complex.</text>
</comment>
<reference evidence="4" key="1">
    <citation type="journal article" date="2023" name="Mol. Phylogenet. Evol.">
        <title>Genome-scale phylogeny and comparative genomics of the fungal order Sordariales.</title>
        <authorList>
            <person name="Hensen N."/>
            <person name="Bonometti L."/>
            <person name="Westerberg I."/>
            <person name="Brannstrom I.O."/>
            <person name="Guillou S."/>
            <person name="Cros-Aarteil S."/>
            <person name="Calhoun S."/>
            <person name="Haridas S."/>
            <person name="Kuo A."/>
            <person name="Mondo S."/>
            <person name="Pangilinan J."/>
            <person name="Riley R."/>
            <person name="LaButti K."/>
            <person name="Andreopoulos B."/>
            <person name="Lipzen A."/>
            <person name="Chen C."/>
            <person name="Yan M."/>
            <person name="Daum C."/>
            <person name="Ng V."/>
            <person name="Clum A."/>
            <person name="Steindorff A."/>
            <person name="Ohm R.A."/>
            <person name="Martin F."/>
            <person name="Silar P."/>
            <person name="Natvig D.O."/>
            <person name="Lalanne C."/>
            <person name="Gautier V."/>
            <person name="Ament-Velasquez S.L."/>
            <person name="Kruys A."/>
            <person name="Hutchinson M.I."/>
            <person name="Powell A.J."/>
            <person name="Barry K."/>
            <person name="Miller A.N."/>
            <person name="Grigoriev I.V."/>
            <person name="Debuchy R."/>
            <person name="Gladieux P."/>
            <person name="Hiltunen Thoren M."/>
            <person name="Johannesson H."/>
        </authorList>
    </citation>
    <scope>NUCLEOTIDE SEQUENCE</scope>
    <source>
        <strain evidence="4">CBS 315.58</strain>
    </source>
</reference>
<evidence type="ECO:0000313" key="5">
    <source>
        <dbReference type="Proteomes" id="UP001303160"/>
    </source>
</evidence>
<dbReference type="AlphaFoldDB" id="A0AAN7AXS9"/>
<reference evidence="4" key="2">
    <citation type="submission" date="2023-05" db="EMBL/GenBank/DDBJ databases">
        <authorList>
            <consortium name="Lawrence Berkeley National Laboratory"/>
            <person name="Steindorff A."/>
            <person name="Hensen N."/>
            <person name="Bonometti L."/>
            <person name="Westerberg I."/>
            <person name="Brannstrom I.O."/>
            <person name="Guillou S."/>
            <person name="Cros-Aarteil S."/>
            <person name="Calhoun S."/>
            <person name="Haridas S."/>
            <person name="Kuo A."/>
            <person name="Mondo S."/>
            <person name="Pangilinan J."/>
            <person name="Riley R."/>
            <person name="Labutti K."/>
            <person name="Andreopoulos B."/>
            <person name="Lipzen A."/>
            <person name="Chen C."/>
            <person name="Yanf M."/>
            <person name="Daum C."/>
            <person name="Ng V."/>
            <person name="Clum A."/>
            <person name="Ohm R."/>
            <person name="Martin F."/>
            <person name="Silar P."/>
            <person name="Natvig D."/>
            <person name="Lalanne C."/>
            <person name="Gautier V."/>
            <person name="Ament-Velasquez S.L."/>
            <person name="Kruys A."/>
            <person name="Hutchinson M.I."/>
            <person name="Powell A.J."/>
            <person name="Barry K."/>
            <person name="Miller A.N."/>
            <person name="Grigoriev I.V."/>
            <person name="Debuchy R."/>
            <person name="Gladieux P."/>
            <person name="Thoren M.H."/>
            <person name="Johannesson H."/>
        </authorList>
    </citation>
    <scope>NUCLEOTIDE SEQUENCE</scope>
    <source>
        <strain evidence="4">CBS 315.58</strain>
    </source>
</reference>
<organism evidence="4 5">
    <name type="scientific">Triangularia verruculosa</name>
    <dbReference type="NCBI Taxonomy" id="2587418"/>
    <lineage>
        <taxon>Eukaryota</taxon>
        <taxon>Fungi</taxon>
        <taxon>Dikarya</taxon>
        <taxon>Ascomycota</taxon>
        <taxon>Pezizomycotina</taxon>
        <taxon>Sordariomycetes</taxon>
        <taxon>Sordariomycetidae</taxon>
        <taxon>Sordariales</taxon>
        <taxon>Podosporaceae</taxon>
        <taxon>Triangularia</taxon>
    </lineage>
</organism>
<dbReference type="InterPro" id="IPR023780">
    <property type="entry name" value="Chromo_domain"/>
</dbReference>
<feature type="compositionally biased region" description="Basic and acidic residues" evidence="2">
    <location>
        <begin position="150"/>
        <end position="180"/>
    </location>
</feature>
<proteinExistence type="predicted"/>
<dbReference type="PROSITE" id="PS50013">
    <property type="entry name" value="CHROMO_2"/>
    <property type="match status" value="1"/>
</dbReference>
<dbReference type="GO" id="GO:0006338">
    <property type="term" value="P:chromatin remodeling"/>
    <property type="evidence" value="ECO:0007669"/>
    <property type="project" value="UniProtKB-ARBA"/>
</dbReference>
<dbReference type="InterPro" id="IPR000953">
    <property type="entry name" value="Chromo/chromo_shadow_dom"/>
</dbReference>
<evidence type="ECO:0000256" key="1">
    <source>
        <dbReference type="ARBA" id="ARBA00011353"/>
    </source>
</evidence>
<dbReference type="Gene3D" id="2.40.50.40">
    <property type="match status" value="1"/>
</dbReference>